<feature type="transmembrane region" description="Helical" evidence="1">
    <location>
        <begin position="329"/>
        <end position="350"/>
    </location>
</feature>
<keyword evidence="1" id="KW-0472">Membrane</keyword>
<evidence type="ECO:0000313" key="2">
    <source>
        <dbReference type="EMBL" id="MBC8431119.1"/>
    </source>
</evidence>
<dbReference type="InterPro" id="IPR007812">
    <property type="entry name" value="T2SS_protein-GspL"/>
</dbReference>
<gene>
    <name evidence="2" type="primary">pilM</name>
    <name evidence="2" type="ORF">H8D96_04295</name>
</gene>
<evidence type="ECO:0000256" key="1">
    <source>
        <dbReference type="SAM" id="Phobius"/>
    </source>
</evidence>
<organism evidence="2 3">
    <name type="scientific">Candidatus Desulfatibia vada</name>
    <dbReference type="NCBI Taxonomy" id="2841696"/>
    <lineage>
        <taxon>Bacteria</taxon>
        <taxon>Pseudomonadati</taxon>
        <taxon>Thermodesulfobacteriota</taxon>
        <taxon>Desulfobacteria</taxon>
        <taxon>Desulfobacterales</taxon>
        <taxon>Desulfobacterales incertae sedis</taxon>
        <taxon>Candidatus Desulfatibia</taxon>
    </lineage>
</organism>
<dbReference type="PANTHER" id="PTHR32432:SF3">
    <property type="entry name" value="ETHANOLAMINE UTILIZATION PROTEIN EUTJ"/>
    <property type="match status" value="1"/>
</dbReference>
<dbReference type="PANTHER" id="PTHR32432">
    <property type="entry name" value="CELL DIVISION PROTEIN FTSA-RELATED"/>
    <property type="match status" value="1"/>
</dbReference>
<dbReference type="InterPro" id="IPR043129">
    <property type="entry name" value="ATPase_NBD"/>
</dbReference>
<dbReference type="Proteomes" id="UP000605201">
    <property type="component" value="Unassembled WGS sequence"/>
</dbReference>
<dbReference type="InterPro" id="IPR050696">
    <property type="entry name" value="FtsA/MreB"/>
</dbReference>
<dbReference type="Pfam" id="PF05137">
    <property type="entry name" value="PilN"/>
    <property type="match status" value="1"/>
</dbReference>
<dbReference type="SUPFAM" id="SSF53067">
    <property type="entry name" value="Actin-like ATPase domain"/>
    <property type="match status" value="1"/>
</dbReference>
<dbReference type="AlphaFoldDB" id="A0A8J6TJN2"/>
<name>A0A8J6TJN2_9BACT</name>
<dbReference type="Pfam" id="PF11104">
    <property type="entry name" value="PilM_2"/>
    <property type="match status" value="1"/>
</dbReference>
<proteinExistence type="predicted"/>
<dbReference type="GO" id="GO:0009276">
    <property type="term" value="C:Gram-negative-bacterium-type cell wall"/>
    <property type="evidence" value="ECO:0007669"/>
    <property type="project" value="InterPro"/>
</dbReference>
<accession>A0A8J6TJN2</accession>
<dbReference type="Gene3D" id="3.30.420.380">
    <property type="match status" value="1"/>
</dbReference>
<dbReference type="InterPro" id="IPR007813">
    <property type="entry name" value="PilN"/>
</dbReference>
<dbReference type="GO" id="GO:0015628">
    <property type="term" value="P:protein secretion by the type II secretion system"/>
    <property type="evidence" value="ECO:0007669"/>
    <property type="project" value="InterPro"/>
</dbReference>
<dbReference type="InterPro" id="IPR005883">
    <property type="entry name" value="PilM"/>
</dbReference>
<dbReference type="NCBIfam" id="TIGR01709">
    <property type="entry name" value="typeII_sec_gspL"/>
    <property type="match status" value="1"/>
</dbReference>
<keyword evidence="1" id="KW-1133">Transmembrane helix</keyword>
<reference evidence="2 3" key="1">
    <citation type="submission" date="2020-08" db="EMBL/GenBank/DDBJ databases">
        <title>Bridging the membrane lipid divide: bacteria of the FCB group superphylum have the potential to synthesize archaeal ether lipids.</title>
        <authorList>
            <person name="Villanueva L."/>
            <person name="Von Meijenfeldt F.A.B."/>
            <person name="Westbye A.B."/>
            <person name="Yadav S."/>
            <person name="Hopmans E.C."/>
            <person name="Dutilh B.E."/>
            <person name="Sinninghe Damste J.S."/>
        </authorList>
    </citation>
    <scope>NUCLEOTIDE SEQUENCE [LARGE SCALE GENOMIC DNA]</scope>
    <source>
        <strain evidence="2">NIOZ-UU17</strain>
    </source>
</reference>
<keyword evidence="1" id="KW-0812">Transmembrane</keyword>
<sequence length="484" mass="53472">MKRKILGLDIREDAVSAVLLACSIKRTEIEAHLYVPISEPEDFESGLAAALETIIKKIDVTAAVCAASFPADRIFYRNLHVPFKKENKIRQMLPYELEPALPIAVDELIIDFHSLTLPDQADHTELIAAAIEKTELESYLGILASLNIEPEIVTVGGYPAALCLTRLIDSPEDLLFLDIDHCKSSVFAVVSGEICLIRSFPIHSDNSSSAAEALCIGIRHTCAALEEIYGLDFQPAGLFVTGCGLDDPSVEQDLARTLQISAERIDLANAAEIASRHHSGQPWDPHQMDNALALALMEAERLSGLNFRRGPFAAKKFWSEHKASLLKTGLIAGLVLALAFFNVVLGSYFMGKELVRLDRKINDIFTSTFPDVKKIRHPYQQMQAKIKSLKTTAALPEGSGKNIRAIDILNDISRLIPKEIDVNLTRLVIGSESVMITGDTDTFNAVDDIKNRLEQIVFFKKITITSANIDKAESRVSFQLKMYL</sequence>
<comment type="caution">
    <text evidence="2">The sequence shown here is derived from an EMBL/GenBank/DDBJ whole genome shotgun (WGS) entry which is preliminary data.</text>
</comment>
<evidence type="ECO:0000313" key="3">
    <source>
        <dbReference type="Proteomes" id="UP000605201"/>
    </source>
</evidence>
<dbReference type="GO" id="GO:0015627">
    <property type="term" value="C:type II protein secretion system complex"/>
    <property type="evidence" value="ECO:0007669"/>
    <property type="project" value="InterPro"/>
</dbReference>
<dbReference type="EMBL" id="JACNIG010000114">
    <property type="protein sequence ID" value="MBC8431119.1"/>
    <property type="molecule type" value="Genomic_DNA"/>
</dbReference>
<protein>
    <submittedName>
        <fullName evidence="2">Pilus assembly protein PilM</fullName>
    </submittedName>
</protein>